<dbReference type="InterPro" id="IPR017441">
    <property type="entry name" value="Protein_kinase_ATP_BS"/>
</dbReference>
<keyword evidence="7" id="KW-0812">Transmembrane</keyword>
<dbReference type="Pfam" id="PF14559">
    <property type="entry name" value="TPR_19"/>
    <property type="match status" value="1"/>
</dbReference>
<dbReference type="PANTHER" id="PTHR43289:SF34">
    <property type="entry name" value="SERINE_THREONINE-PROTEIN KINASE YBDM-RELATED"/>
    <property type="match status" value="1"/>
</dbReference>
<dbReference type="SUPFAM" id="SSF48452">
    <property type="entry name" value="TPR-like"/>
    <property type="match status" value="2"/>
</dbReference>
<sequence length="864" mass="97076">MLEAKVSKLGPYQIQRQLGSGGMGEVFLARDPRLNRQVAIKCLKNDSPQELKQRLSTEAEILAQLDSENIVKIFDVFEQDERLYLVMEYVDGKTLTEWLKQNQPDLQKILDISQQILKALQVAHHAGIIHRDLKADNILVARGGQIKLTDFGIAKSLNSVYTDYTMAGRVTGSYAAMSPEQALRKALDQRTDFFSFGLLLYRMLTAQHAFGDGASPALVEGTSAVGVEGTSAVGVEGTSAVIVEDSNPIKIIDRIIHDKPTPITRYRPDCPIKLRKLILQLLEKSPARRPPNAQAIMDALADCTTTETNDYGRGLAEQTTKEWRKPQSMGHAGRLIVSGAFIFLIVITYVVFRPSAKLPALLIEPIQMQSSTLEKQELALLNMAIHTSLNELAIDSNRYEVVENRDWLPLDAQSDRAYAVDADQVLKTMAHCSEYNCELTFKLISTQNSRLIQTSTINLLSDNLLAFKQNLMQSTNEILPTASKSRNANLISSQIYQQFLEIELKVKQSGTSAALLAEAKMLVEQAPFFVPGYLSYSRLCLNYFWDTLNKTHLGECEASLNQALKLDENHYQLAIAYFELMLAKGDFVEAKTWLSKLQKKYSGNSRVLVAEAEWYFEQGETNKALSLIDKAIASRENWMVLLKKARFLWQTNELPAALETLKRLLDRVPGNFTALRMKATIHSYLGEFSQAAADFQLLLDHNQMNSALLNDLGTNLIYSGQYSKAIAVLEQAYELDKNDPYVSLNLADSLSLNNQPERAKFWYEKTLELSKNSRQDFRLHAINAQAHAQLNNIAEAIHAIQQFQKLNSNEAESAYYSALVYTLIGDKHSAKVNRERAIELGISPSWFQLSWFETSSVDTDNSTE</sequence>
<dbReference type="Pfam" id="PF13432">
    <property type="entry name" value="TPR_16"/>
    <property type="match status" value="1"/>
</dbReference>
<dbReference type="SUPFAM" id="SSF56112">
    <property type="entry name" value="Protein kinase-like (PK-like)"/>
    <property type="match status" value="1"/>
</dbReference>
<organism evidence="9 10">
    <name type="scientific">Aliikangiella marina</name>
    <dbReference type="NCBI Taxonomy" id="1712262"/>
    <lineage>
        <taxon>Bacteria</taxon>
        <taxon>Pseudomonadati</taxon>
        <taxon>Pseudomonadota</taxon>
        <taxon>Gammaproteobacteria</taxon>
        <taxon>Oceanospirillales</taxon>
        <taxon>Pleioneaceae</taxon>
        <taxon>Aliikangiella</taxon>
    </lineage>
</organism>
<dbReference type="InterPro" id="IPR011009">
    <property type="entry name" value="Kinase-like_dom_sf"/>
</dbReference>
<dbReference type="PROSITE" id="PS00107">
    <property type="entry name" value="PROTEIN_KINASE_ATP"/>
    <property type="match status" value="1"/>
</dbReference>
<proteinExistence type="predicted"/>
<dbReference type="InterPro" id="IPR008271">
    <property type="entry name" value="Ser/Thr_kinase_AS"/>
</dbReference>
<protein>
    <submittedName>
        <fullName evidence="9">Protein kinase</fullName>
    </submittedName>
</protein>
<evidence type="ECO:0000256" key="1">
    <source>
        <dbReference type="ARBA" id="ARBA00022679"/>
    </source>
</evidence>
<evidence type="ECO:0000256" key="6">
    <source>
        <dbReference type="PROSITE-ProRule" id="PRU10141"/>
    </source>
</evidence>
<dbReference type="PROSITE" id="PS50005">
    <property type="entry name" value="TPR"/>
    <property type="match status" value="1"/>
</dbReference>
<dbReference type="InterPro" id="IPR011990">
    <property type="entry name" value="TPR-like_helical_dom_sf"/>
</dbReference>
<name>A0A545TGS7_9GAMM</name>
<feature type="transmembrane region" description="Helical" evidence="7">
    <location>
        <begin position="332"/>
        <end position="352"/>
    </location>
</feature>
<dbReference type="EMBL" id="VIKR01000001">
    <property type="protein sequence ID" value="TQV76439.1"/>
    <property type="molecule type" value="Genomic_DNA"/>
</dbReference>
<gene>
    <name evidence="9" type="ORF">FLL45_00285</name>
</gene>
<evidence type="ECO:0000313" key="9">
    <source>
        <dbReference type="EMBL" id="TQV76439.1"/>
    </source>
</evidence>
<evidence type="ECO:0000256" key="2">
    <source>
        <dbReference type="ARBA" id="ARBA00022741"/>
    </source>
</evidence>
<dbReference type="Gene3D" id="3.30.200.20">
    <property type="entry name" value="Phosphorylase Kinase, domain 1"/>
    <property type="match status" value="1"/>
</dbReference>
<dbReference type="PANTHER" id="PTHR43289">
    <property type="entry name" value="MITOGEN-ACTIVATED PROTEIN KINASE KINASE KINASE 20-RELATED"/>
    <property type="match status" value="1"/>
</dbReference>
<comment type="caution">
    <text evidence="9">The sequence shown here is derived from an EMBL/GenBank/DDBJ whole genome shotgun (WGS) entry which is preliminary data.</text>
</comment>
<dbReference type="Pfam" id="PF00069">
    <property type="entry name" value="Pkinase"/>
    <property type="match status" value="1"/>
</dbReference>
<feature type="repeat" description="TPR" evidence="5">
    <location>
        <begin position="706"/>
        <end position="739"/>
    </location>
</feature>
<dbReference type="Proteomes" id="UP000317839">
    <property type="component" value="Unassembled WGS sequence"/>
</dbReference>
<dbReference type="PROSITE" id="PS00108">
    <property type="entry name" value="PROTEIN_KINASE_ST"/>
    <property type="match status" value="1"/>
</dbReference>
<keyword evidence="4 6" id="KW-0067">ATP-binding</keyword>
<dbReference type="Gene3D" id="1.25.40.10">
    <property type="entry name" value="Tetratricopeptide repeat domain"/>
    <property type="match status" value="1"/>
</dbReference>
<dbReference type="PROSITE" id="PS50011">
    <property type="entry name" value="PROTEIN_KINASE_DOM"/>
    <property type="match status" value="1"/>
</dbReference>
<dbReference type="GO" id="GO:0004674">
    <property type="term" value="F:protein serine/threonine kinase activity"/>
    <property type="evidence" value="ECO:0007669"/>
    <property type="project" value="TreeGrafter"/>
</dbReference>
<dbReference type="AlphaFoldDB" id="A0A545TGS7"/>
<evidence type="ECO:0000259" key="8">
    <source>
        <dbReference type="PROSITE" id="PS50011"/>
    </source>
</evidence>
<keyword evidence="10" id="KW-1185">Reference proteome</keyword>
<dbReference type="SMART" id="SM00028">
    <property type="entry name" value="TPR"/>
    <property type="match status" value="5"/>
</dbReference>
<keyword evidence="3 9" id="KW-0418">Kinase</keyword>
<keyword evidence="7" id="KW-0472">Membrane</keyword>
<keyword evidence="2 6" id="KW-0547">Nucleotide-binding</keyword>
<evidence type="ECO:0000256" key="3">
    <source>
        <dbReference type="ARBA" id="ARBA00022777"/>
    </source>
</evidence>
<keyword evidence="5" id="KW-0802">TPR repeat</keyword>
<dbReference type="InterPro" id="IPR019734">
    <property type="entry name" value="TPR_rpt"/>
</dbReference>
<feature type="binding site" evidence="6">
    <location>
        <position position="41"/>
    </location>
    <ligand>
        <name>ATP</name>
        <dbReference type="ChEBI" id="CHEBI:30616"/>
    </ligand>
</feature>
<keyword evidence="7" id="KW-1133">Transmembrane helix</keyword>
<dbReference type="Gene3D" id="1.10.510.10">
    <property type="entry name" value="Transferase(Phosphotransferase) domain 1"/>
    <property type="match status" value="1"/>
</dbReference>
<dbReference type="OrthoDB" id="9801841at2"/>
<dbReference type="SMART" id="SM00220">
    <property type="entry name" value="S_TKc"/>
    <property type="match status" value="1"/>
</dbReference>
<reference evidence="9 10" key="1">
    <citation type="submission" date="2019-06" db="EMBL/GenBank/DDBJ databases">
        <title>Draft genome of Aliikangiella marina GYP-15.</title>
        <authorList>
            <person name="Wang G."/>
        </authorList>
    </citation>
    <scope>NUCLEOTIDE SEQUENCE [LARGE SCALE GENOMIC DNA]</scope>
    <source>
        <strain evidence="9 10">GYP-15</strain>
    </source>
</reference>
<accession>A0A545TGS7</accession>
<evidence type="ECO:0000256" key="7">
    <source>
        <dbReference type="SAM" id="Phobius"/>
    </source>
</evidence>
<evidence type="ECO:0000313" key="10">
    <source>
        <dbReference type="Proteomes" id="UP000317839"/>
    </source>
</evidence>
<dbReference type="RefSeq" id="WP_142887800.1">
    <property type="nucleotide sequence ID" value="NZ_VIKR01000001.1"/>
</dbReference>
<keyword evidence="1" id="KW-0808">Transferase</keyword>
<feature type="domain" description="Protein kinase" evidence="8">
    <location>
        <begin position="12"/>
        <end position="301"/>
    </location>
</feature>
<dbReference type="CDD" id="cd14014">
    <property type="entry name" value="STKc_PknB_like"/>
    <property type="match status" value="1"/>
</dbReference>
<evidence type="ECO:0000256" key="5">
    <source>
        <dbReference type="PROSITE-ProRule" id="PRU00339"/>
    </source>
</evidence>
<dbReference type="GO" id="GO:0005524">
    <property type="term" value="F:ATP binding"/>
    <property type="evidence" value="ECO:0007669"/>
    <property type="project" value="UniProtKB-UniRule"/>
</dbReference>
<dbReference type="InterPro" id="IPR000719">
    <property type="entry name" value="Prot_kinase_dom"/>
</dbReference>
<evidence type="ECO:0000256" key="4">
    <source>
        <dbReference type="ARBA" id="ARBA00022840"/>
    </source>
</evidence>